<feature type="transmembrane region" description="Helical" evidence="2">
    <location>
        <begin position="58"/>
        <end position="76"/>
    </location>
</feature>
<gene>
    <name evidence="4" type="ORF">Rhe02_17740</name>
</gene>
<protein>
    <recommendedName>
        <fullName evidence="3">EamA domain-containing protein</fullName>
    </recommendedName>
</protein>
<dbReference type="Pfam" id="PF00892">
    <property type="entry name" value="EamA"/>
    <property type="match status" value="1"/>
</dbReference>
<accession>A0A8J3Q5A5</accession>
<sequence length="278" mass="28135">MLAAAAFWGISGGLVSGLAVSGATAASTVELVTGVLLCGLTVARGQRLRAVVAALGRRLWWLGLLEAVNVVCYYVALQLAPVGPVMALHLSAPILLTAALLLRGRRRLTPRIAVVSAMIIGALVLIAAADVDQGRYPHAAWGYVLAAVSAGCLALFVTAVGAVAGHVPPMAAAGAQMLASGLLLSPSLIGLRADPADGIALALISLVLFAPACWLYWTAMRQLAPVTASTILLAEPIFGTPVAALAYGLAPTAAHGLAAGLILAGVYLDISDPAWAKG</sequence>
<evidence type="ECO:0000256" key="2">
    <source>
        <dbReference type="SAM" id="Phobius"/>
    </source>
</evidence>
<feature type="transmembrane region" description="Helical" evidence="2">
    <location>
        <begin position="109"/>
        <end position="129"/>
    </location>
</feature>
<dbReference type="AlphaFoldDB" id="A0A8J3Q5A5"/>
<keyword evidence="2" id="KW-0812">Transmembrane</keyword>
<keyword evidence="2" id="KW-1133">Transmembrane helix</keyword>
<evidence type="ECO:0000313" key="4">
    <source>
        <dbReference type="EMBL" id="GIH03707.1"/>
    </source>
</evidence>
<name>A0A8J3Q5A5_9ACTN</name>
<proteinExistence type="inferred from homology"/>
<organism evidence="4 5">
    <name type="scientific">Rhizocola hellebori</name>
    <dbReference type="NCBI Taxonomy" id="1392758"/>
    <lineage>
        <taxon>Bacteria</taxon>
        <taxon>Bacillati</taxon>
        <taxon>Actinomycetota</taxon>
        <taxon>Actinomycetes</taxon>
        <taxon>Micromonosporales</taxon>
        <taxon>Micromonosporaceae</taxon>
        <taxon>Rhizocola</taxon>
    </lineage>
</organism>
<comment type="similarity">
    <text evidence="1">Belongs to the EamA transporter family.</text>
</comment>
<evidence type="ECO:0000313" key="5">
    <source>
        <dbReference type="Proteomes" id="UP000612899"/>
    </source>
</evidence>
<reference evidence="4" key="1">
    <citation type="submission" date="2021-01" db="EMBL/GenBank/DDBJ databases">
        <title>Whole genome shotgun sequence of Rhizocola hellebori NBRC 109834.</title>
        <authorList>
            <person name="Komaki H."/>
            <person name="Tamura T."/>
        </authorList>
    </citation>
    <scope>NUCLEOTIDE SEQUENCE</scope>
    <source>
        <strain evidence="4">NBRC 109834</strain>
    </source>
</reference>
<feature type="transmembrane region" description="Helical" evidence="2">
    <location>
        <begin position="141"/>
        <end position="164"/>
    </location>
</feature>
<evidence type="ECO:0000259" key="3">
    <source>
        <dbReference type="Pfam" id="PF00892"/>
    </source>
</evidence>
<dbReference type="InterPro" id="IPR000620">
    <property type="entry name" value="EamA_dom"/>
</dbReference>
<keyword evidence="5" id="KW-1185">Reference proteome</keyword>
<dbReference type="InterPro" id="IPR037185">
    <property type="entry name" value="EmrE-like"/>
</dbReference>
<dbReference type="Proteomes" id="UP000612899">
    <property type="component" value="Unassembled WGS sequence"/>
</dbReference>
<evidence type="ECO:0000256" key="1">
    <source>
        <dbReference type="ARBA" id="ARBA00007362"/>
    </source>
</evidence>
<feature type="transmembrane region" description="Helical" evidence="2">
    <location>
        <begin position="199"/>
        <end position="219"/>
    </location>
</feature>
<feature type="transmembrane region" description="Helical" evidence="2">
    <location>
        <begin position="253"/>
        <end position="270"/>
    </location>
</feature>
<keyword evidence="2" id="KW-0472">Membrane</keyword>
<dbReference type="RefSeq" id="WP_203907621.1">
    <property type="nucleotide sequence ID" value="NZ_BONY01000009.1"/>
</dbReference>
<dbReference type="EMBL" id="BONY01000009">
    <property type="protein sequence ID" value="GIH03707.1"/>
    <property type="molecule type" value="Genomic_DNA"/>
</dbReference>
<dbReference type="SUPFAM" id="SSF103481">
    <property type="entry name" value="Multidrug resistance efflux transporter EmrE"/>
    <property type="match status" value="1"/>
</dbReference>
<feature type="transmembrane region" description="Helical" evidence="2">
    <location>
        <begin position="82"/>
        <end position="102"/>
    </location>
</feature>
<dbReference type="GO" id="GO:0016020">
    <property type="term" value="C:membrane"/>
    <property type="evidence" value="ECO:0007669"/>
    <property type="project" value="InterPro"/>
</dbReference>
<comment type="caution">
    <text evidence="4">The sequence shown here is derived from an EMBL/GenBank/DDBJ whole genome shotgun (WGS) entry which is preliminary data.</text>
</comment>
<feature type="domain" description="EamA" evidence="3">
    <location>
        <begin position="141"/>
        <end position="268"/>
    </location>
</feature>